<feature type="signal peptide" evidence="1">
    <location>
        <begin position="1"/>
        <end position="22"/>
    </location>
</feature>
<protein>
    <submittedName>
        <fullName evidence="2">Uncharacterized protein</fullName>
    </submittedName>
</protein>
<proteinExistence type="predicted"/>
<name>A0A517ZK45_9PLAN</name>
<dbReference type="RefSeq" id="WP_145374841.1">
    <property type="nucleotide sequence ID" value="NZ_CP036276.1"/>
</dbReference>
<evidence type="ECO:0000313" key="2">
    <source>
        <dbReference type="EMBL" id="QDU42838.1"/>
    </source>
</evidence>
<gene>
    <name evidence="2" type="ORF">Mal52_13070</name>
</gene>
<keyword evidence="1" id="KW-0732">Signal</keyword>
<accession>A0A517ZK45</accession>
<evidence type="ECO:0000313" key="3">
    <source>
        <dbReference type="Proteomes" id="UP000319383"/>
    </source>
</evidence>
<feature type="chain" id="PRO_5021834254" evidence="1">
    <location>
        <begin position="23"/>
        <end position="284"/>
    </location>
</feature>
<dbReference type="Proteomes" id="UP000319383">
    <property type="component" value="Chromosome"/>
</dbReference>
<sequence length="284" mass="30973" precursor="true">MLKRLILGTLCFSSLAMFSLFAQEEDPNAEYHKRFAAIPVPGKTPFDTVEKRREMYLSGYRSGYFWAEGPQNHFACPTNPNDWNGPVIRGWIEGWQAGAQAGGTGALPAKYGRFLAWDTAAANDATAWSQPVHGLQARLSVTSKEVVAGTPILSTYLELRNVAGVVNVMEIPLDPETIQFTVTNADGKTVPPSNGPFDGMTVPLGMTRLPHDSTLRFNISARGAGIRPGAAAHLDLGPKSNWSFPQGITGTYYLHAKFDIAKANNDQWWGTIEIPKIKIPVTGK</sequence>
<dbReference type="KEGG" id="sdyn:Mal52_13070"/>
<dbReference type="EMBL" id="CP036276">
    <property type="protein sequence ID" value="QDU42838.1"/>
    <property type="molecule type" value="Genomic_DNA"/>
</dbReference>
<organism evidence="2 3">
    <name type="scientific">Symmachiella dynata</name>
    <dbReference type="NCBI Taxonomy" id="2527995"/>
    <lineage>
        <taxon>Bacteria</taxon>
        <taxon>Pseudomonadati</taxon>
        <taxon>Planctomycetota</taxon>
        <taxon>Planctomycetia</taxon>
        <taxon>Planctomycetales</taxon>
        <taxon>Planctomycetaceae</taxon>
        <taxon>Symmachiella</taxon>
    </lineage>
</organism>
<evidence type="ECO:0000256" key="1">
    <source>
        <dbReference type="SAM" id="SignalP"/>
    </source>
</evidence>
<dbReference type="AlphaFoldDB" id="A0A517ZK45"/>
<reference evidence="2 3" key="1">
    <citation type="submission" date="2019-02" db="EMBL/GenBank/DDBJ databases">
        <title>Deep-cultivation of Planctomycetes and their phenomic and genomic characterization uncovers novel biology.</title>
        <authorList>
            <person name="Wiegand S."/>
            <person name="Jogler M."/>
            <person name="Boedeker C."/>
            <person name="Pinto D."/>
            <person name="Vollmers J."/>
            <person name="Rivas-Marin E."/>
            <person name="Kohn T."/>
            <person name="Peeters S.H."/>
            <person name="Heuer A."/>
            <person name="Rast P."/>
            <person name="Oberbeckmann S."/>
            <person name="Bunk B."/>
            <person name="Jeske O."/>
            <person name="Meyerdierks A."/>
            <person name="Storesund J.E."/>
            <person name="Kallscheuer N."/>
            <person name="Luecker S."/>
            <person name="Lage O.M."/>
            <person name="Pohl T."/>
            <person name="Merkel B.J."/>
            <person name="Hornburger P."/>
            <person name="Mueller R.-W."/>
            <person name="Bruemmer F."/>
            <person name="Labrenz M."/>
            <person name="Spormann A.M."/>
            <person name="Op den Camp H."/>
            <person name="Overmann J."/>
            <person name="Amann R."/>
            <person name="Jetten M.S.M."/>
            <person name="Mascher T."/>
            <person name="Medema M.H."/>
            <person name="Devos D.P."/>
            <person name="Kaster A.-K."/>
            <person name="Ovreas L."/>
            <person name="Rohde M."/>
            <person name="Galperin M.Y."/>
            <person name="Jogler C."/>
        </authorList>
    </citation>
    <scope>NUCLEOTIDE SEQUENCE [LARGE SCALE GENOMIC DNA]</scope>
    <source>
        <strain evidence="2 3">Mal52</strain>
    </source>
</reference>
<keyword evidence="3" id="KW-1185">Reference proteome</keyword>